<dbReference type="Proteomes" id="UP000634455">
    <property type="component" value="Unassembled WGS sequence"/>
</dbReference>
<accession>A0ABQ3CZI5</accession>
<keyword evidence="2" id="KW-1185">Reference proteome</keyword>
<name>A0ABQ3CZI5_9RHOB</name>
<dbReference type="RefSeq" id="WP_229802099.1">
    <property type="nucleotide sequence ID" value="NZ_BMZF01000002.1"/>
</dbReference>
<dbReference type="EMBL" id="BMZF01000002">
    <property type="protein sequence ID" value="GHA48691.1"/>
    <property type="molecule type" value="Genomic_DNA"/>
</dbReference>
<sequence length="62" mass="6979">MLKKNNNQEKLATKVNSTVHCCECNKELPTEDQAGVENEYCADCQRKFQAIIDLQTECKAAS</sequence>
<proteinExistence type="predicted"/>
<comment type="caution">
    <text evidence="1">The sequence shown here is derived from an EMBL/GenBank/DDBJ whole genome shotgun (WGS) entry which is preliminary data.</text>
</comment>
<protein>
    <submittedName>
        <fullName evidence="1">Uncharacterized protein</fullName>
    </submittedName>
</protein>
<evidence type="ECO:0000313" key="2">
    <source>
        <dbReference type="Proteomes" id="UP000634455"/>
    </source>
</evidence>
<organism evidence="1 2">
    <name type="scientific">Paramylibacter ulvae</name>
    <dbReference type="NCBI Taxonomy" id="1651968"/>
    <lineage>
        <taxon>Bacteria</taxon>
        <taxon>Pseudomonadati</taxon>
        <taxon>Pseudomonadota</taxon>
        <taxon>Alphaproteobacteria</taxon>
        <taxon>Rhodobacterales</taxon>
        <taxon>Paracoccaceae</taxon>
        <taxon>Paramylibacter</taxon>
    </lineage>
</organism>
<reference evidence="2" key="1">
    <citation type="journal article" date="2019" name="Int. J. Syst. Evol. Microbiol.">
        <title>The Global Catalogue of Microorganisms (GCM) 10K type strain sequencing project: providing services to taxonomists for standard genome sequencing and annotation.</title>
        <authorList>
            <consortium name="The Broad Institute Genomics Platform"/>
            <consortium name="The Broad Institute Genome Sequencing Center for Infectious Disease"/>
            <person name="Wu L."/>
            <person name="Ma J."/>
        </authorList>
    </citation>
    <scope>NUCLEOTIDE SEQUENCE [LARGE SCALE GENOMIC DNA]</scope>
    <source>
        <strain evidence="2">KCTC 32465</strain>
    </source>
</reference>
<gene>
    <name evidence="1" type="ORF">GCM10008927_12270</name>
</gene>
<evidence type="ECO:0000313" key="1">
    <source>
        <dbReference type="EMBL" id="GHA48691.1"/>
    </source>
</evidence>